<keyword evidence="6" id="KW-1185">Reference proteome</keyword>
<dbReference type="InterPro" id="IPR013708">
    <property type="entry name" value="Shikimate_DH-bd_N"/>
</dbReference>
<proteinExistence type="predicted"/>
<dbReference type="InterPro" id="IPR022893">
    <property type="entry name" value="Shikimate_DH_fam"/>
</dbReference>
<dbReference type="CDD" id="cd01065">
    <property type="entry name" value="NAD_bind_Shikimate_DH"/>
    <property type="match status" value="1"/>
</dbReference>
<gene>
    <name evidence="5" type="ORF">JK629_00265</name>
</gene>
<dbReference type="InterPro" id="IPR046346">
    <property type="entry name" value="Aminoacid_DH-like_N_sf"/>
</dbReference>
<evidence type="ECO:0000256" key="3">
    <source>
        <dbReference type="ARBA" id="ARBA00023141"/>
    </source>
</evidence>
<reference evidence="5 6" key="1">
    <citation type="submission" date="2021-01" db="EMBL/GenBank/DDBJ databases">
        <title>Aequorivita sp. strain KX20305, a bacterium isolated from the sediment collected at a cold seep field in South China Sea.</title>
        <authorList>
            <person name="Zhang H."/>
            <person name="Li C."/>
        </authorList>
    </citation>
    <scope>NUCLEOTIDE SEQUENCE [LARGE SCALE GENOMIC DNA]</scope>
    <source>
        <strain evidence="5 6">KX20305</strain>
    </source>
</reference>
<comment type="pathway">
    <text evidence="1">Metabolic intermediate biosynthesis; chorismate biosynthesis; chorismate from D-erythrose 4-phosphate and phosphoenolpyruvate: step 4/7.</text>
</comment>
<evidence type="ECO:0000256" key="2">
    <source>
        <dbReference type="ARBA" id="ARBA00023002"/>
    </source>
</evidence>
<sequence>MITIKRNNVSKFGLIGKNIDYSFSKKFFSEKFKRENLPFTYENFDIPSIEKFPEIISNTPNLKGLNVTIPYKEKVIPFLDSLASDAEKIGAVNTIKFSENGKLTGYNTDHFGFQKALEPFLPLQKKTALILGTGGASKAVAFALQHLGFDFKFVSRNKGNRILEYSALSKTVIENNLLIINCTPLGTFPNIADCPPLPYQFLTENHLLFDLIYNPVETEFLKRGKLQGAKTTNGLIMLELQAVKAWTIWNS</sequence>
<organism evidence="5 6">
    <name type="scientific">Aequorivita iocasae</name>
    <dbReference type="NCBI Taxonomy" id="2803865"/>
    <lineage>
        <taxon>Bacteria</taxon>
        <taxon>Pseudomonadati</taxon>
        <taxon>Bacteroidota</taxon>
        <taxon>Flavobacteriia</taxon>
        <taxon>Flavobacteriales</taxon>
        <taxon>Flavobacteriaceae</taxon>
        <taxon>Aequorivita</taxon>
    </lineage>
</organism>
<protein>
    <submittedName>
        <fullName evidence="5">Shikimate dehydrogenase</fullName>
    </submittedName>
</protein>
<accession>A0ABX7DRW1</accession>
<evidence type="ECO:0000256" key="1">
    <source>
        <dbReference type="ARBA" id="ARBA00004871"/>
    </source>
</evidence>
<dbReference type="Gene3D" id="3.40.50.720">
    <property type="entry name" value="NAD(P)-binding Rossmann-like Domain"/>
    <property type="match status" value="1"/>
</dbReference>
<dbReference type="PANTHER" id="PTHR21089:SF1">
    <property type="entry name" value="BIFUNCTIONAL 3-DEHYDROQUINATE DEHYDRATASE_SHIKIMATE DEHYDROGENASE, CHLOROPLASTIC"/>
    <property type="match status" value="1"/>
</dbReference>
<dbReference type="EMBL" id="CP068439">
    <property type="protein sequence ID" value="QQX76743.1"/>
    <property type="molecule type" value="Genomic_DNA"/>
</dbReference>
<dbReference type="PANTHER" id="PTHR21089">
    <property type="entry name" value="SHIKIMATE DEHYDROGENASE"/>
    <property type="match status" value="1"/>
</dbReference>
<dbReference type="RefSeq" id="WP_202336574.1">
    <property type="nucleotide sequence ID" value="NZ_CP068439.1"/>
</dbReference>
<dbReference type="InterPro" id="IPR036291">
    <property type="entry name" value="NAD(P)-bd_dom_sf"/>
</dbReference>
<feature type="domain" description="Shikimate dehydrogenase substrate binding N-terminal" evidence="4">
    <location>
        <begin position="14"/>
        <end position="95"/>
    </location>
</feature>
<dbReference type="SUPFAM" id="SSF51735">
    <property type="entry name" value="NAD(P)-binding Rossmann-fold domains"/>
    <property type="match status" value="1"/>
</dbReference>
<keyword evidence="3" id="KW-0057">Aromatic amino acid biosynthesis</keyword>
<keyword evidence="2" id="KW-0560">Oxidoreductase</keyword>
<dbReference type="Proteomes" id="UP000629420">
    <property type="component" value="Chromosome"/>
</dbReference>
<dbReference type="Pfam" id="PF08501">
    <property type="entry name" value="Shikimate_dh_N"/>
    <property type="match status" value="1"/>
</dbReference>
<evidence type="ECO:0000313" key="6">
    <source>
        <dbReference type="Proteomes" id="UP000629420"/>
    </source>
</evidence>
<keyword evidence="3" id="KW-0028">Amino-acid biosynthesis</keyword>
<dbReference type="Gene3D" id="3.40.50.10860">
    <property type="entry name" value="Leucine Dehydrogenase, chain A, domain 1"/>
    <property type="match status" value="1"/>
</dbReference>
<evidence type="ECO:0000259" key="4">
    <source>
        <dbReference type="Pfam" id="PF08501"/>
    </source>
</evidence>
<dbReference type="SUPFAM" id="SSF53223">
    <property type="entry name" value="Aminoacid dehydrogenase-like, N-terminal domain"/>
    <property type="match status" value="1"/>
</dbReference>
<evidence type="ECO:0000313" key="5">
    <source>
        <dbReference type="EMBL" id="QQX76743.1"/>
    </source>
</evidence>
<name>A0ABX7DRW1_9FLAO</name>